<evidence type="ECO:0000313" key="2">
    <source>
        <dbReference type="Proteomes" id="UP000011713"/>
    </source>
</evidence>
<evidence type="ECO:0000313" key="1">
    <source>
        <dbReference type="EnsemblProtists" id="HpaP800111"/>
    </source>
</evidence>
<dbReference type="VEuPathDB" id="FungiDB:HpaG800111"/>
<sequence>MPDKFQRALISSNLFQLLSHFNDRAACLSCGSGHDNPKCLSIWWLATHPSNRGPREPHIPHQIKSWEA</sequence>
<reference evidence="2" key="1">
    <citation type="journal article" date="2010" name="Science">
        <title>Signatures of adaptation to obligate biotrophy in the Hyaloperonospora arabidopsidis genome.</title>
        <authorList>
            <person name="Baxter L."/>
            <person name="Tripathy S."/>
            <person name="Ishaque N."/>
            <person name="Boot N."/>
            <person name="Cabral A."/>
            <person name="Kemen E."/>
            <person name="Thines M."/>
            <person name="Ah-Fong A."/>
            <person name="Anderson R."/>
            <person name="Badejoko W."/>
            <person name="Bittner-Eddy P."/>
            <person name="Boore J.L."/>
            <person name="Chibucos M.C."/>
            <person name="Coates M."/>
            <person name="Dehal P."/>
            <person name="Delehaunty K."/>
            <person name="Dong S."/>
            <person name="Downton P."/>
            <person name="Dumas B."/>
            <person name="Fabro G."/>
            <person name="Fronick C."/>
            <person name="Fuerstenberg S.I."/>
            <person name="Fulton L."/>
            <person name="Gaulin E."/>
            <person name="Govers F."/>
            <person name="Hughes L."/>
            <person name="Humphray S."/>
            <person name="Jiang R.H."/>
            <person name="Judelson H."/>
            <person name="Kamoun S."/>
            <person name="Kyung K."/>
            <person name="Meijer H."/>
            <person name="Minx P."/>
            <person name="Morris P."/>
            <person name="Nelson J."/>
            <person name="Phuntumart V."/>
            <person name="Qutob D."/>
            <person name="Rehmany A."/>
            <person name="Rougon-Cardoso A."/>
            <person name="Ryden P."/>
            <person name="Torto-Alalibo T."/>
            <person name="Studholme D."/>
            <person name="Wang Y."/>
            <person name="Win J."/>
            <person name="Wood J."/>
            <person name="Clifton S.W."/>
            <person name="Rogers J."/>
            <person name="Van den Ackerveken G."/>
            <person name="Jones J.D."/>
            <person name="McDowell J.M."/>
            <person name="Beynon J."/>
            <person name="Tyler B.M."/>
        </authorList>
    </citation>
    <scope>NUCLEOTIDE SEQUENCE [LARGE SCALE GENOMIC DNA]</scope>
    <source>
        <strain evidence="2">Emoy2</strain>
    </source>
</reference>
<dbReference type="EnsemblProtists" id="HpaT800111">
    <property type="protein sequence ID" value="HpaP800111"/>
    <property type="gene ID" value="HpaG800111"/>
</dbReference>
<accession>M4B1G4</accession>
<proteinExistence type="predicted"/>
<organism evidence="1 2">
    <name type="scientific">Hyaloperonospora arabidopsidis (strain Emoy2)</name>
    <name type="common">Downy mildew agent</name>
    <name type="synonym">Peronospora arabidopsidis</name>
    <dbReference type="NCBI Taxonomy" id="559515"/>
    <lineage>
        <taxon>Eukaryota</taxon>
        <taxon>Sar</taxon>
        <taxon>Stramenopiles</taxon>
        <taxon>Oomycota</taxon>
        <taxon>Peronosporomycetes</taxon>
        <taxon>Peronosporales</taxon>
        <taxon>Peronosporaceae</taxon>
        <taxon>Hyaloperonospora</taxon>
    </lineage>
</organism>
<dbReference type="EMBL" id="JH597776">
    <property type="status" value="NOT_ANNOTATED_CDS"/>
    <property type="molecule type" value="Genomic_DNA"/>
</dbReference>
<keyword evidence="2" id="KW-1185">Reference proteome</keyword>
<dbReference type="InParanoid" id="M4B1G4"/>
<name>M4B1G4_HYAAE</name>
<dbReference type="AlphaFoldDB" id="M4B1G4"/>
<protein>
    <submittedName>
        <fullName evidence="1">Uncharacterized protein</fullName>
    </submittedName>
</protein>
<reference evidence="1" key="2">
    <citation type="submission" date="2015-06" db="UniProtKB">
        <authorList>
            <consortium name="EnsemblProtists"/>
        </authorList>
    </citation>
    <scope>IDENTIFICATION</scope>
    <source>
        <strain evidence="1">Emoy2</strain>
    </source>
</reference>
<dbReference type="Proteomes" id="UP000011713">
    <property type="component" value="Unassembled WGS sequence"/>
</dbReference>
<dbReference type="HOGENOM" id="CLU_2799392_0_0_1"/>